<proteinExistence type="predicted"/>
<dbReference type="Gene3D" id="3.50.30.30">
    <property type="match status" value="1"/>
</dbReference>
<dbReference type="AlphaFoldDB" id="A0A9P4W4D2"/>
<organism evidence="1 2">
    <name type="scientific">Curvularia kusanoi</name>
    <name type="common">Cochliobolus kusanoi</name>
    <dbReference type="NCBI Taxonomy" id="90978"/>
    <lineage>
        <taxon>Eukaryota</taxon>
        <taxon>Fungi</taxon>
        <taxon>Dikarya</taxon>
        <taxon>Ascomycota</taxon>
        <taxon>Pezizomycotina</taxon>
        <taxon>Dothideomycetes</taxon>
        <taxon>Pleosporomycetidae</taxon>
        <taxon>Pleosporales</taxon>
        <taxon>Pleosporineae</taxon>
        <taxon>Pleosporaceae</taxon>
        <taxon>Curvularia</taxon>
    </lineage>
</organism>
<dbReference type="EMBL" id="SWKU01000033">
    <property type="protein sequence ID" value="KAF2995322.1"/>
    <property type="molecule type" value="Genomic_DNA"/>
</dbReference>
<name>A0A9P4W4D2_CURKU</name>
<dbReference type="Gene3D" id="3.40.630.10">
    <property type="entry name" value="Zn peptidases"/>
    <property type="match status" value="1"/>
</dbReference>
<evidence type="ECO:0000313" key="2">
    <source>
        <dbReference type="Proteomes" id="UP000801428"/>
    </source>
</evidence>
<reference evidence="1" key="1">
    <citation type="submission" date="2019-04" db="EMBL/GenBank/DDBJ databases">
        <title>Sequencing of skin fungus with MAO and IRED activity.</title>
        <authorList>
            <person name="Marsaioli A.J."/>
            <person name="Bonatto J.M.C."/>
            <person name="Reis Junior O."/>
        </authorList>
    </citation>
    <scope>NUCLEOTIDE SEQUENCE</scope>
    <source>
        <strain evidence="1">30M1</strain>
    </source>
</reference>
<gene>
    <name evidence="1" type="ORF">E8E13_000534</name>
</gene>
<protein>
    <submittedName>
        <fullName evidence="1">Uncharacterized protein</fullName>
    </submittedName>
</protein>
<evidence type="ECO:0000313" key="1">
    <source>
        <dbReference type="EMBL" id="KAF2995322.1"/>
    </source>
</evidence>
<sequence length="418" mass="46037">MQSFLDDEIQWSNDLRTRLTGSHTHDQLIDRVQHQLEDVGLKVETDTYTFDKWESEPNPDNIHFSISGNDVAIASVFPYSGHTHDECLQAELMLLRGPLHFWGSAKGKIAVVPVSHRTIDMGSIVHTCSTLGALGLHRAAAAGVLGVVYAWEDTPPEEVKQQYTPFTLPYQEVPAVFVAGEAAEHSLSAAAAGKTARFKLTASIVKQQQTRTIWASIPGKNGHIALLNIAKDLVINQPKRTVVLVLVSGHLRIPAFTSHGQATTRWLDDHPEMWKGGPGQKRAVFGLGLEHFGAREFSARTSATSALVPTGRNEPELLYATTEETALICKEFWNISNPAERRISRPSALVYFGEAEPLMHKGIPTVALVTLPIYLLSLRQDDFVDFSMPLDGFGSVSVPSVVQKGWEIASVFYLYMSS</sequence>
<keyword evidence="2" id="KW-1185">Reference proteome</keyword>
<comment type="caution">
    <text evidence="1">The sequence shown here is derived from an EMBL/GenBank/DDBJ whole genome shotgun (WGS) entry which is preliminary data.</text>
</comment>
<dbReference type="Proteomes" id="UP000801428">
    <property type="component" value="Unassembled WGS sequence"/>
</dbReference>
<accession>A0A9P4W4D2</accession>
<dbReference type="SUPFAM" id="SSF53187">
    <property type="entry name" value="Zn-dependent exopeptidases"/>
    <property type="match status" value="1"/>
</dbReference>
<dbReference type="OrthoDB" id="3927751at2759"/>